<evidence type="ECO:0000313" key="2">
    <source>
        <dbReference type="Proteomes" id="UP000011083"/>
    </source>
</evidence>
<dbReference type="EMBL" id="KB007826">
    <property type="protein sequence ID" value="ELR24400.1"/>
    <property type="molecule type" value="Genomic_DNA"/>
</dbReference>
<organism evidence="1 2">
    <name type="scientific">Acanthamoeba castellanii (strain ATCC 30010 / Neff)</name>
    <dbReference type="NCBI Taxonomy" id="1257118"/>
    <lineage>
        <taxon>Eukaryota</taxon>
        <taxon>Amoebozoa</taxon>
        <taxon>Discosea</taxon>
        <taxon>Longamoebia</taxon>
        <taxon>Centramoebida</taxon>
        <taxon>Acanthamoebidae</taxon>
        <taxon>Acanthamoeba</taxon>
    </lineage>
</organism>
<dbReference type="SUPFAM" id="SSF55753">
    <property type="entry name" value="Actin depolymerizing proteins"/>
    <property type="match status" value="1"/>
</dbReference>
<accession>L8HGV4</accession>
<sequence>MSIVSGTGAVHLTDDVRSAVVAVSKRYNFTTTSASDNSSLFVPFCTLKFVDGKPCLTIDTVSATTPVSSSSSDSGSEVAAATWESLVASLPRDQCRMAVAQVPWRAHADGVVRSRLVFILWAPEATEATYRQVRQQFHALLSLLEQVYSPLISRPREEFLAAAQKGKLRKVLFKMARKSVCDVRDYLNDVAPKKLAAWMRLATVTHRP</sequence>
<dbReference type="GO" id="GO:0003779">
    <property type="term" value="F:actin binding"/>
    <property type="evidence" value="ECO:0007669"/>
    <property type="project" value="InterPro"/>
</dbReference>
<gene>
    <name evidence="1" type="ORF">ACA1_086310</name>
</gene>
<dbReference type="VEuPathDB" id="AmoebaDB:ACA1_086310"/>
<name>L8HGV4_ACACF</name>
<dbReference type="RefSeq" id="XP_004354545.1">
    <property type="nucleotide sequence ID" value="XM_004354493.1"/>
</dbReference>
<dbReference type="InterPro" id="IPR029006">
    <property type="entry name" value="ADF-H/Gelsolin-like_dom_sf"/>
</dbReference>
<dbReference type="OrthoDB" id="10249245at2759"/>
<evidence type="ECO:0000313" key="1">
    <source>
        <dbReference type="EMBL" id="ELR24400.1"/>
    </source>
</evidence>
<reference evidence="1 2" key="1">
    <citation type="journal article" date="2013" name="Genome Biol.">
        <title>Genome of Acanthamoeba castellanii highlights extensive lateral gene transfer and early evolution of tyrosine kinase signaling.</title>
        <authorList>
            <person name="Clarke M."/>
            <person name="Lohan A.J."/>
            <person name="Liu B."/>
            <person name="Lagkouvardos I."/>
            <person name="Roy S."/>
            <person name="Zafar N."/>
            <person name="Bertelli C."/>
            <person name="Schilde C."/>
            <person name="Kianianmomeni A."/>
            <person name="Burglin T.R."/>
            <person name="Frech C."/>
            <person name="Turcotte B."/>
            <person name="Kopec K.O."/>
            <person name="Synnott J.M."/>
            <person name="Choo C."/>
            <person name="Paponov I."/>
            <person name="Finkler A."/>
            <person name="Soon Heng Tan C."/>
            <person name="Hutchins A.P."/>
            <person name="Weinmeier T."/>
            <person name="Rattei T."/>
            <person name="Chu J.S."/>
            <person name="Gimenez G."/>
            <person name="Irimia M."/>
            <person name="Rigden D.J."/>
            <person name="Fitzpatrick D.A."/>
            <person name="Lorenzo-Morales J."/>
            <person name="Bateman A."/>
            <person name="Chiu C.H."/>
            <person name="Tang P."/>
            <person name="Hegemann P."/>
            <person name="Fromm H."/>
            <person name="Raoult D."/>
            <person name="Greub G."/>
            <person name="Miranda-Saavedra D."/>
            <person name="Chen N."/>
            <person name="Nash P."/>
            <person name="Ginger M.L."/>
            <person name="Horn M."/>
            <person name="Schaap P."/>
            <person name="Caler L."/>
            <person name="Loftus B."/>
        </authorList>
    </citation>
    <scope>NUCLEOTIDE SEQUENCE [LARGE SCALE GENOMIC DNA]</scope>
    <source>
        <strain evidence="1 2">Neff</strain>
    </source>
</reference>
<dbReference type="Gene3D" id="3.40.20.10">
    <property type="entry name" value="Severin"/>
    <property type="match status" value="1"/>
</dbReference>
<proteinExistence type="predicted"/>
<dbReference type="AlphaFoldDB" id="L8HGV4"/>
<keyword evidence="2" id="KW-1185">Reference proteome</keyword>
<dbReference type="Proteomes" id="UP000011083">
    <property type="component" value="Unassembled WGS sequence"/>
</dbReference>
<dbReference type="GeneID" id="14925423"/>
<protein>
    <submittedName>
        <fullName evidence="1">Uncharacterized protein</fullName>
    </submittedName>
</protein>
<dbReference type="KEGG" id="acan:ACA1_086310"/>